<dbReference type="EMBL" id="LNQE01001096">
    <property type="protein sequence ID" value="KUG21152.1"/>
    <property type="molecule type" value="Genomic_DNA"/>
</dbReference>
<keyword evidence="2" id="KW-0378">Hydrolase</keyword>
<reference evidence="2" key="1">
    <citation type="journal article" date="2015" name="Proc. Natl. Acad. Sci. U.S.A.">
        <title>Networks of energetic and metabolic interactions define dynamics in microbial communities.</title>
        <authorList>
            <person name="Embree M."/>
            <person name="Liu J.K."/>
            <person name="Al-Bassam M.M."/>
            <person name="Zengler K."/>
        </authorList>
    </citation>
    <scope>NUCLEOTIDE SEQUENCE</scope>
</reference>
<dbReference type="PANTHER" id="PTHR45947">
    <property type="entry name" value="SULFOQUINOVOSYL TRANSFERASE SQD2"/>
    <property type="match status" value="1"/>
</dbReference>
<dbReference type="Pfam" id="PF00534">
    <property type="entry name" value="Glycos_transf_1"/>
    <property type="match status" value="1"/>
</dbReference>
<comment type="caution">
    <text evidence="2">The sequence shown here is derived from an EMBL/GenBank/DDBJ whole genome shotgun (WGS) entry which is preliminary data.</text>
</comment>
<proteinExistence type="predicted"/>
<dbReference type="GO" id="GO:0016787">
    <property type="term" value="F:hydrolase activity"/>
    <property type="evidence" value="ECO:0007669"/>
    <property type="project" value="UniProtKB-KW"/>
</dbReference>
<dbReference type="SUPFAM" id="SSF53756">
    <property type="entry name" value="UDP-Glycosyltransferase/glycogen phosphorylase"/>
    <property type="match status" value="1"/>
</dbReference>
<sequence>MKICIIGDFSGNHDEGFKNTAVQLAGQLSGHHQVLRLDVEGIASPRFWHGIRQFQPEIIHYITAPTALSFLVLQCAARFCRNGTKLVASSLSPLCYAELENPVFRACMSRTRPDIVLTHSNIADAALREIGCRTHLLPNGVDMGRFRPVSDRERQRLRARCGLDDGRFILLHVGHVNRHRGLEVFLEIQARIPDCHAVIVGSTHFATDHHLAAALRKQGCTVWNGYCDHIEDIFQMADCYLFPQAQTLFLPLTVLEAMACNLPVVSYRHEGLSTFFEEGGGLTLCDADDDYLEHIRRVMQGKVVPRTREKAAACSWERISKELCGIYAAILEEG</sequence>
<name>A0A0W8FJT6_9ZZZZ</name>
<evidence type="ECO:0000313" key="2">
    <source>
        <dbReference type="EMBL" id="KUG21152.1"/>
    </source>
</evidence>
<dbReference type="AlphaFoldDB" id="A0A0W8FJT6"/>
<feature type="domain" description="Glycosyl transferase family 1" evidence="1">
    <location>
        <begin position="154"/>
        <end position="306"/>
    </location>
</feature>
<dbReference type="Gene3D" id="3.40.50.2000">
    <property type="entry name" value="Glycogen Phosphorylase B"/>
    <property type="match status" value="2"/>
</dbReference>
<evidence type="ECO:0000259" key="1">
    <source>
        <dbReference type="Pfam" id="PF00534"/>
    </source>
</evidence>
<dbReference type="PANTHER" id="PTHR45947:SF3">
    <property type="entry name" value="SULFOQUINOVOSYL TRANSFERASE SQD2"/>
    <property type="match status" value="1"/>
</dbReference>
<gene>
    <name evidence="2" type="ORF">ASZ90_009093</name>
</gene>
<protein>
    <submittedName>
        <fullName evidence="2">Glycosyl hydrolase domain protein</fullName>
    </submittedName>
</protein>
<dbReference type="CDD" id="cd03801">
    <property type="entry name" value="GT4_PimA-like"/>
    <property type="match status" value="1"/>
</dbReference>
<dbReference type="GO" id="GO:0016757">
    <property type="term" value="F:glycosyltransferase activity"/>
    <property type="evidence" value="ECO:0007669"/>
    <property type="project" value="InterPro"/>
</dbReference>
<dbReference type="InterPro" id="IPR001296">
    <property type="entry name" value="Glyco_trans_1"/>
</dbReference>
<organism evidence="2">
    <name type="scientific">hydrocarbon metagenome</name>
    <dbReference type="NCBI Taxonomy" id="938273"/>
    <lineage>
        <taxon>unclassified sequences</taxon>
        <taxon>metagenomes</taxon>
        <taxon>ecological metagenomes</taxon>
    </lineage>
</organism>
<accession>A0A0W8FJT6</accession>
<dbReference type="InterPro" id="IPR050194">
    <property type="entry name" value="Glycosyltransferase_grp1"/>
</dbReference>